<accession>A0A833TAX4</accession>
<evidence type="ECO:0000256" key="2">
    <source>
        <dbReference type="ARBA" id="ARBA00022900"/>
    </source>
</evidence>
<keyword evidence="3" id="KW-1015">Disulfide bond</keyword>
<keyword evidence="1" id="KW-0646">Protease inhibitor</keyword>
<dbReference type="PANTHER" id="PTHR10913:SF45">
    <property type="entry name" value="FOLLISTATIN, ISOFORM A-RELATED"/>
    <property type="match status" value="1"/>
</dbReference>
<feature type="chain" id="PRO_5032904321" evidence="5">
    <location>
        <begin position="20"/>
        <end position="171"/>
    </location>
</feature>
<gene>
    <name evidence="7" type="ORF">GN244_ATG08152</name>
</gene>
<dbReference type="GO" id="GO:0005576">
    <property type="term" value="C:extracellular region"/>
    <property type="evidence" value="ECO:0007669"/>
    <property type="project" value="TreeGrafter"/>
</dbReference>
<evidence type="ECO:0000256" key="4">
    <source>
        <dbReference type="SAM" id="MobiDB-lite"/>
    </source>
</evidence>
<comment type="caution">
    <text evidence="7">The sequence shown here is derived from an EMBL/GenBank/DDBJ whole genome shotgun (WGS) entry which is preliminary data.</text>
</comment>
<dbReference type="Gene3D" id="3.30.60.30">
    <property type="match status" value="2"/>
</dbReference>
<reference evidence="7" key="1">
    <citation type="submission" date="2020-04" db="EMBL/GenBank/DDBJ databases">
        <title>Hybrid Assembly of Korean Phytophthora infestans isolates.</title>
        <authorList>
            <person name="Prokchorchik M."/>
            <person name="Lee Y."/>
            <person name="Seo J."/>
            <person name="Cho J.-H."/>
            <person name="Park Y.-E."/>
            <person name="Jang D.-C."/>
            <person name="Im J.-S."/>
            <person name="Choi J.-G."/>
            <person name="Park H.-J."/>
            <person name="Lee G.-B."/>
            <person name="Lee Y.-G."/>
            <person name="Hong S.-Y."/>
            <person name="Cho K."/>
            <person name="Sohn K.H."/>
        </authorList>
    </citation>
    <scope>NUCLEOTIDE SEQUENCE</scope>
    <source>
        <strain evidence="7">KR_1_A1</strain>
    </source>
</reference>
<dbReference type="EMBL" id="WSZM01000168">
    <property type="protein sequence ID" value="KAF4039629.1"/>
    <property type="molecule type" value="Genomic_DNA"/>
</dbReference>
<dbReference type="SMART" id="SM00280">
    <property type="entry name" value="KAZAL"/>
    <property type="match status" value="2"/>
</dbReference>
<protein>
    <submittedName>
        <fullName evidence="7">Kazal-type serine protease inhibitor domain</fullName>
    </submittedName>
</protein>
<feature type="domain" description="Kazal-like" evidence="6">
    <location>
        <begin position="110"/>
        <end position="162"/>
    </location>
</feature>
<dbReference type="PROSITE" id="PS51465">
    <property type="entry name" value="KAZAL_2"/>
    <property type="match status" value="2"/>
</dbReference>
<organism evidence="7 8">
    <name type="scientific">Phytophthora infestans</name>
    <name type="common">Potato late blight agent</name>
    <name type="synonym">Botrytis infestans</name>
    <dbReference type="NCBI Taxonomy" id="4787"/>
    <lineage>
        <taxon>Eukaryota</taxon>
        <taxon>Sar</taxon>
        <taxon>Stramenopiles</taxon>
        <taxon>Oomycota</taxon>
        <taxon>Peronosporomycetes</taxon>
        <taxon>Peronosporales</taxon>
        <taxon>Peronosporaceae</taxon>
        <taxon>Phytophthora</taxon>
    </lineage>
</organism>
<sequence length="171" mass="18455">MKFAACLVLMAIAITTAHAESPTMTKDLLTGSKSKPASEEGSAEETPKSYCPNIMCPAVYQPVSDENGVMYPNKCSMEAAKCKGPRENPLDEYKRIYGKEFGAPRDEDSEKASKKCASACPDVVLRVCGSDGVWYSNPCELKIAACKNPEQNIVEEEGACSSKKTANNDVL</sequence>
<dbReference type="CDD" id="cd00104">
    <property type="entry name" value="KAZAL_FS"/>
    <property type="match status" value="2"/>
</dbReference>
<dbReference type="PANTHER" id="PTHR10913">
    <property type="entry name" value="FOLLISTATIN-RELATED"/>
    <property type="match status" value="1"/>
</dbReference>
<feature type="domain" description="Kazal-like" evidence="6">
    <location>
        <begin position="45"/>
        <end position="102"/>
    </location>
</feature>
<evidence type="ECO:0000256" key="5">
    <source>
        <dbReference type="SAM" id="SignalP"/>
    </source>
</evidence>
<evidence type="ECO:0000313" key="8">
    <source>
        <dbReference type="Proteomes" id="UP000602510"/>
    </source>
</evidence>
<evidence type="ECO:0000256" key="3">
    <source>
        <dbReference type="ARBA" id="ARBA00023157"/>
    </source>
</evidence>
<evidence type="ECO:0000256" key="1">
    <source>
        <dbReference type="ARBA" id="ARBA00022690"/>
    </source>
</evidence>
<keyword evidence="5" id="KW-0732">Signal</keyword>
<dbReference type="InterPro" id="IPR050653">
    <property type="entry name" value="Prot_Inhib_GrowthFact_Antg"/>
</dbReference>
<dbReference type="AlphaFoldDB" id="A0A833TAX4"/>
<feature type="region of interest" description="Disordered" evidence="4">
    <location>
        <begin position="25"/>
        <end position="47"/>
    </location>
</feature>
<dbReference type="SUPFAM" id="SSF100895">
    <property type="entry name" value="Kazal-type serine protease inhibitors"/>
    <property type="match status" value="2"/>
</dbReference>
<feature type="signal peptide" evidence="5">
    <location>
        <begin position="1"/>
        <end position="19"/>
    </location>
</feature>
<proteinExistence type="predicted"/>
<name>A0A833TAX4_PHYIN</name>
<dbReference type="Proteomes" id="UP000602510">
    <property type="component" value="Unassembled WGS sequence"/>
</dbReference>
<dbReference type="InterPro" id="IPR036058">
    <property type="entry name" value="Kazal_dom_sf"/>
</dbReference>
<evidence type="ECO:0000259" key="6">
    <source>
        <dbReference type="PROSITE" id="PS51465"/>
    </source>
</evidence>
<evidence type="ECO:0000313" key="7">
    <source>
        <dbReference type="EMBL" id="KAF4039629.1"/>
    </source>
</evidence>
<dbReference type="Pfam" id="PF07648">
    <property type="entry name" value="Kazal_2"/>
    <property type="match status" value="2"/>
</dbReference>
<dbReference type="InterPro" id="IPR002350">
    <property type="entry name" value="Kazal_dom"/>
</dbReference>
<keyword evidence="2" id="KW-0722">Serine protease inhibitor</keyword>
<keyword evidence="8" id="KW-1185">Reference proteome</keyword>